<evidence type="ECO:0000256" key="1">
    <source>
        <dbReference type="SAM" id="Phobius"/>
    </source>
</evidence>
<evidence type="ECO:0000313" key="3">
    <source>
        <dbReference type="EMBL" id="PID58031.1"/>
    </source>
</evidence>
<dbReference type="Pfam" id="PF11874">
    <property type="entry name" value="DUF3394"/>
    <property type="match status" value="1"/>
</dbReference>
<feature type="transmembrane region" description="Helical" evidence="1">
    <location>
        <begin position="210"/>
        <end position="231"/>
    </location>
</feature>
<feature type="transmembrane region" description="Helical" evidence="1">
    <location>
        <begin position="639"/>
        <end position="659"/>
    </location>
</feature>
<dbReference type="Pfam" id="PF06808">
    <property type="entry name" value="DctM"/>
    <property type="match status" value="1"/>
</dbReference>
<feature type="transmembrane region" description="Helical" evidence="1">
    <location>
        <begin position="605"/>
        <end position="627"/>
    </location>
</feature>
<dbReference type="InterPro" id="IPR021814">
    <property type="entry name" value="DUF3394"/>
</dbReference>
<evidence type="ECO:0000259" key="2">
    <source>
        <dbReference type="Pfam" id="PF06808"/>
    </source>
</evidence>
<organism evidence="3">
    <name type="scientific">candidate division KSB3 bacterium</name>
    <dbReference type="NCBI Taxonomy" id="2044937"/>
    <lineage>
        <taxon>Bacteria</taxon>
        <taxon>candidate division KSB3</taxon>
    </lineage>
</organism>
<feature type="transmembrane region" description="Helical" evidence="1">
    <location>
        <begin position="671"/>
        <end position="687"/>
    </location>
</feature>
<feature type="transmembrane region" description="Helical" evidence="1">
    <location>
        <begin position="138"/>
        <end position="157"/>
    </location>
</feature>
<dbReference type="PRINTS" id="PR00173">
    <property type="entry name" value="EDTRNSPORT"/>
</dbReference>
<proteinExistence type="predicted"/>
<keyword evidence="1" id="KW-1133">Transmembrane helix</keyword>
<feature type="domain" description="TRAP C4-dicarboxylate transport system permease DctM subunit" evidence="2">
    <location>
        <begin position="149"/>
        <end position="605"/>
    </location>
</feature>
<feature type="transmembrane region" description="Helical" evidence="1">
    <location>
        <begin position="453"/>
        <end position="474"/>
    </location>
</feature>
<dbReference type="NCBIfam" id="TIGR02123">
    <property type="entry name" value="TRAP_fused"/>
    <property type="match status" value="1"/>
</dbReference>
<dbReference type="AlphaFoldDB" id="A0A2G6E8C2"/>
<feature type="transmembrane region" description="Helical" evidence="1">
    <location>
        <begin position="68"/>
        <end position="85"/>
    </location>
</feature>
<protein>
    <submittedName>
        <fullName evidence="3">C4-dicarboxylate ABC transporter</fullName>
    </submittedName>
</protein>
<sequence length="702" mass="75779">MSQQEGKDLGREHPEKRVVALAEKIAQESECGSRKVSGRVQLLITLIAGCWSLFQLALPKFILLSALYTRAIHLAFAIALVYLSYPTVKKRRFSGILSFLSHKRAIPVNDWVCAVLGAFTALYIILDYEGISARQGAFLTRDIVVGMILLVLLLEAARRSIGPALSVVATLFIFYILFGTSPIIPELLWIKPASLARLLGQLTLSTEGIYGIPLDVVATVVFLFVLLGAMLDKAGGGQYFVQLALSLVGRFRGGPAKAAVLASGLTGLISGSSIANTVTTGTFTIPIMKKVGYPAQKAAAVEVAASTNGQLMPPIMGAAAFIIAEYCNMNYFDVVRAAFVPAVVSYAALIYITHLEAGKLGLKGIAKEELPNFFTLLLSGLYYFIPLIFLIYQLMIVRRTPQMAAFYAITILMGLMLIKSALEFHRRGEPLQKGLLDGLFQIWDSLVAGGRNMMGIGVAVGTAGIIVGVVSLGLGNMLTEVIDQLAGGNLILLLIITAVVSLILGMGLPTTANYVVMATLTAPVIVRLAGDYGLAVPLIAAHLFVFFFGILADDTPPVGLAAYAAAAIAKSDPIPTGIQGFLYDIRTALLPFMFVFNTDLLLWNVYSWGQIVLIFLTATAAMFAFANVTQNYFIAKNRLYESVLLLLVVAMLMRPYFFADLLSFGPAWGKFAVYTLGLMVYALVYILQKPRSDRAALPAAYI</sequence>
<keyword evidence="1" id="KW-0812">Transmembrane</keyword>
<dbReference type="Proteomes" id="UP000229740">
    <property type="component" value="Unassembled WGS sequence"/>
</dbReference>
<accession>A0A2G6E8C2</accession>
<comment type="caution">
    <text evidence="3">The sequence shown here is derived from an EMBL/GenBank/DDBJ whole genome shotgun (WGS) entry which is preliminary data.</text>
</comment>
<feature type="transmembrane region" description="Helical" evidence="1">
    <location>
        <begin position="106"/>
        <end position="126"/>
    </location>
</feature>
<gene>
    <name evidence="3" type="ORF">CSB45_04905</name>
</gene>
<feature type="transmembrane region" description="Helical" evidence="1">
    <location>
        <begin position="373"/>
        <end position="392"/>
    </location>
</feature>
<keyword evidence="1" id="KW-0472">Membrane</keyword>
<feature type="transmembrane region" description="Helical" evidence="1">
    <location>
        <begin position="42"/>
        <end position="62"/>
    </location>
</feature>
<dbReference type="InterPro" id="IPR010656">
    <property type="entry name" value="DctM"/>
</dbReference>
<dbReference type="EMBL" id="PDPS01000024">
    <property type="protein sequence ID" value="PID58031.1"/>
    <property type="molecule type" value="Genomic_DNA"/>
</dbReference>
<dbReference type="InterPro" id="IPR011853">
    <property type="entry name" value="TRAP_DctM-Dct_fused"/>
</dbReference>
<feature type="transmembrane region" description="Helical" evidence="1">
    <location>
        <begin position="404"/>
        <end position="422"/>
    </location>
</feature>
<dbReference type="PANTHER" id="PTHR43849">
    <property type="entry name" value="BLL3936 PROTEIN"/>
    <property type="match status" value="1"/>
</dbReference>
<name>A0A2G6E8C2_9BACT</name>
<feature type="transmembrane region" description="Helical" evidence="1">
    <location>
        <begin position="486"/>
        <end position="506"/>
    </location>
</feature>
<dbReference type="PANTHER" id="PTHR43849:SF2">
    <property type="entry name" value="BLL3936 PROTEIN"/>
    <property type="match status" value="1"/>
</dbReference>
<feature type="transmembrane region" description="Helical" evidence="1">
    <location>
        <begin position="334"/>
        <end position="353"/>
    </location>
</feature>
<feature type="transmembrane region" description="Helical" evidence="1">
    <location>
        <begin position="164"/>
        <end position="190"/>
    </location>
</feature>
<reference evidence="3" key="1">
    <citation type="submission" date="2017-10" db="EMBL/GenBank/DDBJ databases">
        <title>Novel microbial diversity and functional potential in the marine mammal oral microbiome.</title>
        <authorList>
            <person name="Dudek N.K."/>
            <person name="Sun C.L."/>
            <person name="Burstein D."/>
            <person name="Kantor R.S."/>
            <person name="Aliaga Goltsman D.S."/>
            <person name="Bik E.M."/>
            <person name="Thomas B.C."/>
            <person name="Banfield J.F."/>
            <person name="Relman D.A."/>
        </authorList>
    </citation>
    <scope>NUCLEOTIDE SEQUENCE [LARGE SCALE GENOMIC DNA]</scope>
    <source>
        <strain evidence="3">DOLZORAL124_49_17</strain>
    </source>
</reference>
<feature type="transmembrane region" description="Helical" evidence="1">
    <location>
        <begin position="534"/>
        <end position="552"/>
    </location>
</feature>